<dbReference type="InterPro" id="IPR013022">
    <property type="entry name" value="Xyl_isomerase-like_TIM-brl"/>
</dbReference>
<dbReference type="Pfam" id="PF01261">
    <property type="entry name" value="AP_endonuc_2"/>
    <property type="match status" value="1"/>
</dbReference>
<organism evidence="2 3">
    <name type="scientific">Parablautia intestinalis</name>
    <dbReference type="NCBI Taxonomy" id="2320100"/>
    <lineage>
        <taxon>Bacteria</taxon>
        <taxon>Bacillati</taxon>
        <taxon>Bacillota</taxon>
        <taxon>Clostridia</taxon>
        <taxon>Lachnospirales</taxon>
        <taxon>Lachnospiraceae</taxon>
        <taxon>Parablautia</taxon>
    </lineage>
</organism>
<evidence type="ECO:0000313" key="3">
    <source>
        <dbReference type="Proteomes" id="UP000280696"/>
    </source>
</evidence>
<name>A0A3A9AHW4_9FIRM</name>
<dbReference type="AlphaFoldDB" id="A0A3A9AHW4"/>
<dbReference type="EMBL" id="RAYQ01000051">
    <property type="protein sequence ID" value="RKI86971.1"/>
    <property type="molecule type" value="Genomic_DNA"/>
</dbReference>
<gene>
    <name evidence="2" type="ORF">D7V94_21945</name>
</gene>
<feature type="domain" description="Xylose isomerase-like TIM barrel" evidence="1">
    <location>
        <begin position="15"/>
        <end position="182"/>
    </location>
</feature>
<dbReference type="Gene3D" id="3.20.20.150">
    <property type="entry name" value="Divalent-metal-dependent TIM barrel enzymes"/>
    <property type="match status" value="1"/>
</dbReference>
<reference evidence="2 3" key="1">
    <citation type="submission" date="2018-09" db="EMBL/GenBank/DDBJ databases">
        <title>Murine metabolic-syndrome-specific gut microbial biobank.</title>
        <authorList>
            <person name="Liu C."/>
        </authorList>
    </citation>
    <scope>NUCLEOTIDE SEQUENCE [LARGE SCALE GENOMIC DNA]</scope>
    <source>
        <strain evidence="2 3">0.1xD8-82</strain>
    </source>
</reference>
<proteinExistence type="predicted"/>
<dbReference type="Proteomes" id="UP000280696">
    <property type="component" value="Unassembled WGS sequence"/>
</dbReference>
<accession>A0A3A9AHW4</accession>
<evidence type="ECO:0000259" key="1">
    <source>
        <dbReference type="Pfam" id="PF01261"/>
    </source>
</evidence>
<dbReference type="GO" id="GO:0016853">
    <property type="term" value="F:isomerase activity"/>
    <property type="evidence" value="ECO:0007669"/>
    <property type="project" value="UniProtKB-KW"/>
</dbReference>
<protein>
    <submittedName>
        <fullName evidence="2">Sugar phosphate isomerase/epimerase</fullName>
    </submittedName>
</protein>
<keyword evidence="2" id="KW-0413">Isomerase</keyword>
<dbReference type="OrthoDB" id="9782669at2"/>
<sequence length="220" mass="24735">MYLGEEKSPLQLNTKETLIPEINRLSGQYKLPVVSLVHWQCTGNLLSSGSSQRISIEQTCEGLEIDGKVGAKCTLHTLGAMTPELYYDEAYENAVCSLKEIAAAAEKTGVAVAVEFMWNGYLFSPLEMKRFLDEIGSKFIGFYFDPGNMAAFQYPQHWARILGSDIKMVHMKDWKGNALSGGWPGLYYSNVKDQYRRGLYPGLAFIRIHRSCFDIYGSNC</sequence>
<dbReference type="SUPFAM" id="SSF51658">
    <property type="entry name" value="Xylose isomerase-like"/>
    <property type="match status" value="1"/>
</dbReference>
<comment type="caution">
    <text evidence="2">The sequence shown here is derived from an EMBL/GenBank/DDBJ whole genome shotgun (WGS) entry which is preliminary data.</text>
</comment>
<dbReference type="InterPro" id="IPR036237">
    <property type="entry name" value="Xyl_isomerase-like_sf"/>
</dbReference>
<keyword evidence="3" id="KW-1185">Reference proteome</keyword>
<evidence type="ECO:0000313" key="2">
    <source>
        <dbReference type="EMBL" id="RKI86971.1"/>
    </source>
</evidence>